<dbReference type="GeneID" id="16193569"/>
<name>R4TNU5_9CAUD</name>
<dbReference type="KEGG" id="vg:16193569"/>
<dbReference type="EMBL" id="KC292029">
    <property type="protein sequence ID" value="AGM11888.1"/>
    <property type="molecule type" value="Genomic_DNA"/>
</dbReference>
<evidence type="ECO:0000313" key="1">
    <source>
        <dbReference type="EMBL" id="AGM11888.1"/>
    </source>
</evidence>
<accession>R4TNU5</accession>
<protein>
    <submittedName>
        <fullName evidence="1">Uncharacterized protein</fullName>
    </submittedName>
</protein>
<gene>
    <name evidence="1" type="primary">25</name>
    <name evidence="1" type="ORF">DNAM5_25</name>
</gene>
<evidence type="ECO:0000313" key="2">
    <source>
        <dbReference type="Proteomes" id="UP000202086"/>
    </source>
</evidence>
<sequence>MTDEPQDGVIVHISPTRAQHGVIHAEPCDCTDIIQVGGEEERALKFVEDFVTSLAAQHNCYFVGCKDCGWEGFFGPGPRATSEDNKAVVAEASCPECSGDIIDLQNDDCDHETEALDFHYDENELLNDDD</sequence>
<dbReference type="RefSeq" id="YP_008059587.1">
    <property type="nucleotide sequence ID" value="NC_021330.1"/>
</dbReference>
<dbReference type="Proteomes" id="UP000202086">
    <property type="component" value="Segment"/>
</dbReference>
<organism evidence="1 2">
    <name type="scientific">Haloarcula californiae tailed virus 1</name>
    <dbReference type="NCBI Taxonomy" id="1273746"/>
    <lineage>
        <taxon>Viruses</taxon>
        <taxon>Duplodnaviria</taxon>
        <taxon>Heunggongvirae</taxon>
        <taxon>Uroviricota</taxon>
        <taxon>Caudoviricetes</taxon>
        <taxon>Thumleimavirales</taxon>
        <taxon>Druskaviridae</taxon>
        <taxon>Hacavirus</taxon>
        <taxon>Hacavirus italiense</taxon>
        <taxon>Hacavirus HCTV1</taxon>
    </lineage>
</organism>
<proteinExistence type="predicted"/>
<keyword evidence="2" id="KW-1185">Reference proteome</keyword>
<reference evidence="1 2" key="1">
    <citation type="submission" date="2012-12" db="EMBL/GenBank/DDBJ databases">
        <authorList>
            <person name="Sencilo A."/>
            <person name="Jacobs-Sera D."/>
            <person name="Russell D.A."/>
            <person name="Ko C."/>
            <person name="Atanasova N."/>
            <person name="Osterlund E."/>
            <person name="Oksanen H.M."/>
            <person name="Bamford D.H."/>
            <person name="Hatfull G.F."/>
            <person name="Roine E."/>
            <person name="Hendrix R.W."/>
        </authorList>
    </citation>
    <scope>NUCLEOTIDE SEQUENCE [LARGE SCALE GENOMIC DNA]</scope>
</reference>
<dbReference type="OrthoDB" id="20178at10239"/>